<dbReference type="AlphaFoldDB" id="A0A382NLF6"/>
<dbReference type="GO" id="GO:0016627">
    <property type="term" value="F:oxidoreductase activity, acting on the CH-CH group of donors"/>
    <property type="evidence" value="ECO:0007669"/>
    <property type="project" value="InterPro"/>
</dbReference>
<dbReference type="InterPro" id="IPR004925">
    <property type="entry name" value="HpaB/PvcC/4-BUDH"/>
</dbReference>
<gene>
    <name evidence="2" type="ORF">METZ01_LOCUS314897</name>
</gene>
<feature type="non-terminal residue" evidence="2">
    <location>
        <position position="277"/>
    </location>
</feature>
<feature type="domain" description="HpaB/PvcC/4-BUDH N-terminal" evidence="1">
    <location>
        <begin position="20"/>
        <end position="277"/>
    </location>
</feature>
<dbReference type="InterPro" id="IPR046373">
    <property type="entry name" value="Acyl-CoA_Oxase/DH_mid-dom_sf"/>
</dbReference>
<protein>
    <recommendedName>
        <fullName evidence="1">HpaB/PvcC/4-BUDH N-terminal domain-containing protein</fullName>
    </recommendedName>
</protein>
<dbReference type="SUPFAM" id="SSF56645">
    <property type="entry name" value="Acyl-CoA dehydrogenase NM domain-like"/>
    <property type="match status" value="1"/>
</dbReference>
<evidence type="ECO:0000259" key="1">
    <source>
        <dbReference type="Pfam" id="PF11794"/>
    </source>
</evidence>
<evidence type="ECO:0000313" key="2">
    <source>
        <dbReference type="EMBL" id="SVC62043.1"/>
    </source>
</evidence>
<dbReference type="Gene3D" id="1.10.3140.10">
    <property type="entry name" value="4-hydroxybutyryl-coa dehydratase, domain 1"/>
    <property type="match status" value="1"/>
</dbReference>
<dbReference type="Pfam" id="PF11794">
    <property type="entry name" value="HpaB_N"/>
    <property type="match status" value="1"/>
</dbReference>
<accession>A0A382NLF6</accession>
<dbReference type="PANTHER" id="PTHR36117">
    <property type="entry name" value="4-HYDROXYPHENYLACETATE 3-MONOOXYGENASE-RELATED"/>
    <property type="match status" value="1"/>
</dbReference>
<proteinExistence type="predicted"/>
<organism evidence="2">
    <name type="scientific">marine metagenome</name>
    <dbReference type="NCBI Taxonomy" id="408172"/>
    <lineage>
        <taxon>unclassified sequences</taxon>
        <taxon>metagenomes</taxon>
        <taxon>ecological metagenomes</taxon>
    </lineage>
</organism>
<sequence>MVVSPDAQAYDAEAQRVIRTGAQYVEALRAPREVYVGGERVEDVTTYAPFRKPIESYAHLYDRKHDPEHQDVLSYVADDGERHDISFVVPKSKEDLKRKGRAFNNFSAASYGCLGRGPESMAALVAGLSESADWFEQWGEGHGQKVTDFCNHVRDNDLFVTHALGNPQSDRSKSSSEQANPYLHLRMKEETPEGLIIRGAKQLATAAPFADEVLVFPNGRQFGPDDGAYAMCFAVPADTSGLKILCREPLITDDQLNVYDHPLSSRYEEIDALLVFD</sequence>
<dbReference type="PANTHER" id="PTHR36117:SF3">
    <property type="entry name" value="4-HYDROXYPHENYLACETATE 3-MONOOXYGENASE-RELATED"/>
    <property type="match status" value="1"/>
</dbReference>
<dbReference type="InterPro" id="IPR009100">
    <property type="entry name" value="AcylCoA_DH/oxidase_NM_dom_sf"/>
</dbReference>
<name>A0A382NLF6_9ZZZZ</name>
<reference evidence="2" key="1">
    <citation type="submission" date="2018-05" db="EMBL/GenBank/DDBJ databases">
        <authorList>
            <person name="Lanie J.A."/>
            <person name="Ng W.-L."/>
            <person name="Kazmierczak K.M."/>
            <person name="Andrzejewski T.M."/>
            <person name="Davidsen T.M."/>
            <person name="Wayne K.J."/>
            <person name="Tettelin H."/>
            <person name="Glass J.I."/>
            <person name="Rusch D."/>
            <person name="Podicherti R."/>
            <person name="Tsui H.-C.T."/>
            <person name="Winkler M.E."/>
        </authorList>
    </citation>
    <scope>NUCLEOTIDE SEQUENCE</scope>
</reference>
<dbReference type="InterPro" id="IPR024674">
    <property type="entry name" value="HpaB/PvcC/4-BUDH_N"/>
</dbReference>
<feature type="non-terminal residue" evidence="2">
    <location>
        <position position="1"/>
    </location>
</feature>
<dbReference type="Gene3D" id="2.40.110.10">
    <property type="entry name" value="Butyryl-CoA Dehydrogenase, subunit A, domain 2"/>
    <property type="match status" value="1"/>
</dbReference>
<dbReference type="EMBL" id="UINC01101325">
    <property type="protein sequence ID" value="SVC62043.1"/>
    <property type="molecule type" value="Genomic_DNA"/>
</dbReference>